<keyword evidence="4" id="KW-1185">Reference proteome</keyword>
<dbReference type="RefSeq" id="YP_009052054.1">
    <property type="nucleotide sequence ID" value="NC_024696.1"/>
</dbReference>
<dbReference type="EMBL" id="KF921519">
    <property type="protein sequence ID" value="AHC02820.1"/>
    <property type="molecule type" value="Genomic_DNA"/>
</dbReference>
<evidence type="ECO:0000313" key="4">
    <source>
        <dbReference type="Proteomes" id="UP000152474"/>
    </source>
</evidence>
<proteinExistence type="predicted"/>
<name>A0A075CYE0_9BETA</name>
<evidence type="ECO:0000256" key="1">
    <source>
        <dbReference type="SAM" id="MobiDB-lite"/>
    </source>
</evidence>
<feature type="region of interest" description="Disordered" evidence="1">
    <location>
        <begin position="181"/>
        <end position="244"/>
    </location>
</feature>
<dbReference type="OrthoDB" id="33299at10239"/>
<keyword evidence="2" id="KW-1133">Transmembrane helix</keyword>
<dbReference type="GeneID" id="20098545"/>
<feature type="transmembrane region" description="Helical" evidence="2">
    <location>
        <begin position="20"/>
        <end position="51"/>
    </location>
</feature>
<keyword evidence="2" id="KW-0812">Transmembrane</keyword>
<protein>
    <submittedName>
        <fullName evidence="3">Protein EE32</fullName>
    </submittedName>
</protein>
<accession>A0A075CYE0</accession>
<reference evidence="3 4" key="1">
    <citation type="submission" date="2013-11" db="EMBL/GenBank/DDBJ databases">
        <title>Genome sequence of elephant endotheliotropic herpesvirus 5.</title>
        <authorList>
            <person name="Wilkie G.S."/>
            <person name="Davison A.J."/>
            <person name="Denk D."/>
            <person name="Kerr K."/>
            <person name="Redrobe S."/>
            <person name="Steinbach F."/>
            <person name="Dastjerdi A."/>
        </authorList>
    </citation>
    <scope>NUCLEOTIDE SEQUENCE [LARGE SCALE GENOMIC DNA]</scope>
    <source>
        <strain evidence="3 4">Vijay</strain>
    </source>
</reference>
<sequence length="244" mass="28027">MDESTSENTKLFLDPMTPKTVGSVLLGLLLIIPVYIVMLLSITLYGLVWLVGRVLYVILKYEPMCIESMLHCLFRYGCCKPMDFLKNLLCGCCVWNSKFNFDFYEEEEQAHRVFERLTLNLKTEATVFKHEVVSVEKECNNETAERPIYKIPPPPPVCFLPCDCGNVSHLEIDDECDRNPLVHREHGDDDDPPCQSPSTTHSSDGEDHGNRDCDPRVNLKFFEVATSDEDDPPKPYFREKVKKK</sequence>
<evidence type="ECO:0000256" key="2">
    <source>
        <dbReference type="SAM" id="Phobius"/>
    </source>
</evidence>
<dbReference type="Proteomes" id="UP000152474">
    <property type="component" value="Segment"/>
</dbReference>
<keyword evidence="2" id="KW-0472">Membrane</keyword>
<organism evidence="3 4">
    <name type="scientific">Elephant endotheliotropic herpesvirus 5</name>
    <dbReference type="NCBI Taxonomy" id="768738"/>
    <lineage>
        <taxon>Viruses</taxon>
        <taxon>Duplodnaviria</taxon>
        <taxon>Heunggongvirae</taxon>
        <taxon>Peploviricota</taxon>
        <taxon>Herviviricetes</taxon>
        <taxon>Herpesvirales</taxon>
        <taxon>Orthoherpesviridae</taxon>
        <taxon>Betaherpesvirinae</taxon>
        <taxon>Proboscivirus</taxon>
    </lineage>
</organism>
<feature type="compositionally biased region" description="Basic and acidic residues" evidence="1">
    <location>
        <begin position="203"/>
        <end position="217"/>
    </location>
</feature>
<gene>
    <name evidence="3" type="primary">EE32</name>
</gene>
<dbReference type="KEGG" id="vg:20098545"/>
<evidence type="ECO:0000313" key="3">
    <source>
        <dbReference type="EMBL" id="AHC02820.1"/>
    </source>
</evidence>
<feature type="compositionally biased region" description="Basic and acidic residues" evidence="1">
    <location>
        <begin position="232"/>
        <end position="244"/>
    </location>
</feature>